<sequence>MEGVKASLPQTLVREIESGLSSVESTCTALASHFSHNHVCFQLLQQLIEPGMTSCAKDRQTALDCKGEGNAAFGRASFKHALDCYTKGLRFISLDTQVDASHAATLLVNRAATLHRLELLDAAVQDCTRAIELQPDYAKAWYRRGRIQADLRNYENAIDDMKKVFSLESSVGGQKQVKQEMADLEILMSEMTVMDEASHMIPAVDSRKWEPRVMESVMDTSSTWTPEKQWGLSTEQNLEPGSLILQEAPYAAIILKACRNSHCHYCFGQLPANPMPCNTCAIPLYCTEACRDKALGCGSDRATGGSLHLQNDILSGEHKHECGGASWSAVLPTDAVLAARIFVRSQALGHLDNQLDGFCHHYENLSGMDKLELHVLAVVMANVLKCNSGEATDNVAAKLVLLIARVRANAMAIVSISSPDAAVPMTELSAPDVGSSTSTLLSIEQVKVAQAVYVKASRMNHACDPNVHVSFQSRCLSARTIKSVLAGAPLEISYGPQLGEMFYEDRQAWLRERYCFTCTCSACKHITHSDLLLIALHCSKASCEGVVPGPAVSPATESEAFQRTWQKQAQCLGCGTLVDVATASIAAKQSMKELERSDSSPLFWVLVGNFRSYKRCLWVFSGVCRIKSELSSPSAGKNLKVMVAAVLHLLGCCRDVLHSSSKQLARVEDFVAQVLCSADQPQDAISHCQTSIQILEQVYSQDHIAVANERLKLTSIAHAAGDTKCALLNLGIVDRIMRIHYGPHYSVMFPYIASLQQVLDKSGSFVKN</sequence>
<keyword evidence="4" id="KW-1185">Reference proteome</keyword>
<dbReference type="Gene3D" id="1.25.40.10">
    <property type="entry name" value="Tetratricopeptide repeat domain"/>
    <property type="match status" value="2"/>
</dbReference>
<dbReference type="InterPro" id="IPR019734">
    <property type="entry name" value="TPR_rpt"/>
</dbReference>
<name>A0ABP0U6V4_9BRYO</name>
<dbReference type="PROSITE" id="PS50005">
    <property type="entry name" value="TPR"/>
    <property type="match status" value="1"/>
</dbReference>
<feature type="domain" description="SET" evidence="2">
    <location>
        <begin position="230"/>
        <end position="495"/>
    </location>
</feature>
<evidence type="ECO:0000313" key="3">
    <source>
        <dbReference type="EMBL" id="CAK9214351.1"/>
    </source>
</evidence>
<organism evidence="3 4">
    <name type="scientific">Sphagnum troendelagicum</name>
    <dbReference type="NCBI Taxonomy" id="128251"/>
    <lineage>
        <taxon>Eukaryota</taxon>
        <taxon>Viridiplantae</taxon>
        <taxon>Streptophyta</taxon>
        <taxon>Embryophyta</taxon>
        <taxon>Bryophyta</taxon>
        <taxon>Sphagnophytina</taxon>
        <taxon>Sphagnopsida</taxon>
        <taxon>Sphagnales</taxon>
        <taxon>Sphagnaceae</taxon>
        <taxon>Sphagnum</taxon>
    </lineage>
</organism>
<feature type="repeat" description="TPR" evidence="1">
    <location>
        <begin position="138"/>
        <end position="171"/>
    </location>
</feature>
<dbReference type="InterPro" id="IPR046341">
    <property type="entry name" value="SET_dom_sf"/>
</dbReference>
<dbReference type="Pfam" id="PF00856">
    <property type="entry name" value="SET"/>
    <property type="match status" value="1"/>
</dbReference>
<evidence type="ECO:0000256" key="1">
    <source>
        <dbReference type="PROSITE-ProRule" id="PRU00339"/>
    </source>
</evidence>
<dbReference type="SUPFAM" id="SSF48452">
    <property type="entry name" value="TPR-like"/>
    <property type="match status" value="1"/>
</dbReference>
<reference evidence="3" key="1">
    <citation type="submission" date="2024-02" db="EMBL/GenBank/DDBJ databases">
        <authorList>
            <consortium name="ELIXIR-Norway"/>
            <consortium name="Elixir Norway"/>
        </authorList>
    </citation>
    <scope>NUCLEOTIDE SEQUENCE</scope>
</reference>
<dbReference type="SUPFAM" id="SSF82199">
    <property type="entry name" value="SET domain"/>
    <property type="match status" value="1"/>
</dbReference>
<dbReference type="SMART" id="SM00028">
    <property type="entry name" value="TPR"/>
    <property type="match status" value="4"/>
</dbReference>
<evidence type="ECO:0000313" key="4">
    <source>
        <dbReference type="Proteomes" id="UP001497512"/>
    </source>
</evidence>
<dbReference type="InterPro" id="IPR011990">
    <property type="entry name" value="TPR-like_helical_dom_sf"/>
</dbReference>
<proteinExistence type="predicted"/>
<protein>
    <recommendedName>
        <fullName evidence="2">SET domain-containing protein</fullName>
    </recommendedName>
</protein>
<dbReference type="Gene3D" id="2.170.270.10">
    <property type="entry name" value="SET domain"/>
    <property type="match status" value="1"/>
</dbReference>
<gene>
    <name evidence="3" type="ORF">CSSPTR1EN2_LOCUS12188</name>
</gene>
<dbReference type="EMBL" id="OZ019894">
    <property type="protein sequence ID" value="CAK9214351.1"/>
    <property type="molecule type" value="Genomic_DNA"/>
</dbReference>
<evidence type="ECO:0000259" key="2">
    <source>
        <dbReference type="Pfam" id="PF00856"/>
    </source>
</evidence>
<keyword evidence="1" id="KW-0802">TPR repeat</keyword>
<dbReference type="PANTHER" id="PTHR47337:SF1">
    <property type="entry name" value="TETRATRICOPEPTIDE REPEAT (TPR)-LIKE SUPERFAMILY PROTEIN"/>
    <property type="match status" value="1"/>
</dbReference>
<dbReference type="Pfam" id="PF13181">
    <property type="entry name" value="TPR_8"/>
    <property type="match status" value="2"/>
</dbReference>
<accession>A0ABP0U6V4</accession>
<dbReference type="InterPro" id="IPR001214">
    <property type="entry name" value="SET_dom"/>
</dbReference>
<dbReference type="PANTHER" id="PTHR47337">
    <property type="entry name" value="TETRATRICOPEPTIDE REPEAT (TPR)-LIKE SUPERFAMILY PROTEIN"/>
    <property type="match status" value="1"/>
</dbReference>
<dbReference type="Proteomes" id="UP001497512">
    <property type="component" value="Chromosome 2"/>
</dbReference>